<dbReference type="Proteomes" id="UP000215335">
    <property type="component" value="Unassembled WGS sequence"/>
</dbReference>
<dbReference type="InterPro" id="IPR031305">
    <property type="entry name" value="Casein_CS"/>
</dbReference>
<proteinExistence type="predicted"/>
<dbReference type="GO" id="GO:0005615">
    <property type="term" value="C:extracellular space"/>
    <property type="evidence" value="ECO:0007669"/>
    <property type="project" value="TreeGrafter"/>
</dbReference>
<dbReference type="AlphaFoldDB" id="A0A232EP51"/>
<dbReference type="GO" id="GO:0042302">
    <property type="term" value="F:structural constituent of cuticle"/>
    <property type="evidence" value="ECO:0007669"/>
    <property type="project" value="UniProtKB-UniRule"/>
</dbReference>
<feature type="signal peptide" evidence="4">
    <location>
        <begin position="1"/>
        <end position="16"/>
    </location>
</feature>
<dbReference type="InterPro" id="IPR051217">
    <property type="entry name" value="Insect_Cuticle_Struc_Prot"/>
</dbReference>
<dbReference type="Pfam" id="PF00379">
    <property type="entry name" value="Chitin_bind_4"/>
    <property type="match status" value="2"/>
</dbReference>
<reference evidence="5 6" key="1">
    <citation type="journal article" date="2017" name="Curr. Biol.">
        <title>The Evolution of Venom by Co-option of Single-Copy Genes.</title>
        <authorList>
            <person name="Martinson E.O."/>
            <person name="Mrinalini"/>
            <person name="Kelkar Y.D."/>
            <person name="Chang C.H."/>
            <person name="Werren J.H."/>
        </authorList>
    </citation>
    <scope>NUCLEOTIDE SEQUENCE [LARGE SCALE GENOMIC DNA]</scope>
    <source>
        <strain evidence="5 6">Alberta</strain>
        <tissue evidence="5">Whole body</tissue>
    </source>
</reference>
<keyword evidence="2 4" id="KW-0732">Signal</keyword>
<dbReference type="STRING" id="543379.A0A232EP51"/>
<dbReference type="PANTHER" id="PTHR12236:SF86">
    <property type="entry name" value="CCP84AC-RELATED"/>
    <property type="match status" value="1"/>
</dbReference>
<sequence length="270" mass="29878">MFKYVLLACLLALALAEHHEEHYDHHPKYKFRYNVHDTHTHDIKEQEEARDGDHVKGQYSLVEPDGGKRTVKYSADKHTGFHATVIREHHGHKEFVILSALLAAVANAGHLPLAYHGHAAAPLAYSSHAAPLALHAAPLAIHHAEVDHYDPHPQYNFAYNVHDSHTGDVKSQHEHRDGDVVKGSYSLVDPDGTKRTVKYTADPHNGFNAVVEKEPLHHHVAVAHAAPAVAYHAAAPAVHSYHAAPVAHYAQAHHHAPLAYAAHADYSYHH</sequence>
<evidence type="ECO:0000313" key="6">
    <source>
        <dbReference type="Proteomes" id="UP000215335"/>
    </source>
</evidence>
<evidence type="ECO:0000256" key="3">
    <source>
        <dbReference type="PROSITE-ProRule" id="PRU00497"/>
    </source>
</evidence>
<dbReference type="PROSITE" id="PS00233">
    <property type="entry name" value="CHIT_BIND_RR_1"/>
    <property type="match status" value="2"/>
</dbReference>
<keyword evidence="1 3" id="KW-0193">Cuticle</keyword>
<keyword evidence="6" id="KW-1185">Reference proteome</keyword>
<comment type="caution">
    <text evidence="5">The sequence shown here is derived from an EMBL/GenBank/DDBJ whole genome shotgun (WGS) entry which is preliminary data.</text>
</comment>
<dbReference type="InterPro" id="IPR031311">
    <property type="entry name" value="CHIT_BIND_RR_consensus"/>
</dbReference>
<dbReference type="PROSITE" id="PS51155">
    <property type="entry name" value="CHIT_BIND_RR_2"/>
    <property type="match status" value="2"/>
</dbReference>
<dbReference type="GO" id="GO:0031012">
    <property type="term" value="C:extracellular matrix"/>
    <property type="evidence" value="ECO:0007669"/>
    <property type="project" value="TreeGrafter"/>
</dbReference>
<organism evidence="5 6">
    <name type="scientific">Trichomalopsis sarcophagae</name>
    <dbReference type="NCBI Taxonomy" id="543379"/>
    <lineage>
        <taxon>Eukaryota</taxon>
        <taxon>Metazoa</taxon>
        <taxon>Ecdysozoa</taxon>
        <taxon>Arthropoda</taxon>
        <taxon>Hexapoda</taxon>
        <taxon>Insecta</taxon>
        <taxon>Pterygota</taxon>
        <taxon>Neoptera</taxon>
        <taxon>Endopterygota</taxon>
        <taxon>Hymenoptera</taxon>
        <taxon>Apocrita</taxon>
        <taxon>Proctotrupomorpha</taxon>
        <taxon>Chalcidoidea</taxon>
        <taxon>Pteromalidae</taxon>
        <taxon>Pteromalinae</taxon>
        <taxon>Trichomalopsis</taxon>
    </lineage>
</organism>
<dbReference type="PRINTS" id="PR00947">
    <property type="entry name" value="CUTICLE"/>
</dbReference>
<evidence type="ECO:0000256" key="4">
    <source>
        <dbReference type="SAM" id="SignalP"/>
    </source>
</evidence>
<evidence type="ECO:0000313" key="5">
    <source>
        <dbReference type="EMBL" id="OXU20096.1"/>
    </source>
</evidence>
<dbReference type="PANTHER" id="PTHR12236">
    <property type="entry name" value="STRUCTURAL CONTITUENT OF CUTICLE"/>
    <property type="match status" value="1"/>
</dbReference>
<feature type="chain" id="PRO_5012918030" description="Cuticle protein" evidence="4">
    <location>
        <begin position="17"/>
        <end position="270"/>
    </location>
</feature>
<dbReference type="PROSITE" id="PS00306">
    <property type="entry name" value="CASEIN_ALPHA_BETA"/>
    <property type="match status" value="1"/>
</dbReference>
<evidence type="ECO:0000256" key="1">
    <source>
        <dbReference type="ARBA" id="ARBA00022460"/>
    </source>
</evidence>
<accession>A0A232EP51</accession>
<evidence type="ECO:0000256" key="2">
    <source>
        <dbReference type="ARBA" id="ARBA00022729"/>
    </source>
</evidence>
<evidence type="ECO:0008006" key="7">
    <source>
        <dbReference type="Google" id="ProtNLM"/>
    </source>
</evidence>
<dbReference type="OrthoDB" id="10071059at2759"/>
<protein>
    <recommendedName>
        <fullName evidence="7">Cuticle protein</fullName>
    </recommendedName>
</protein>
<dbReference type="EMBL" id="NNAY01003023">
    <property type="protein sequence ID" value="OXU20096.1"/>
    <property type="molecule type" value="Genomic_DNA"/>
</dbReference>
<gene>
    <name evidence="5" type="ORF">TSAR_010386</name>
</gene>
<dbReference type="InterPro" id="IPR000618">
    <property type="entry name" value="Insect_cuticle"/>
</dbReference>
<name>A0A232EP51_9HYME</name>